<evidence type="ECO:0000256" key="2">
    <source>
        <dbReference type="ARBA" id="ARBA00022448"/>
    </source>
</evidence>
<feature type="transmembrane region" description="Helical" evidence="9">
    <location>
        <begin position="143"/>
        <end position="162"/>
    </location>
</feature>
<dbReference type="Proteomes" id="UP000545493">
    <property type="component" value="Unassembled WGS sequence"/>
</dbReference>
<reference evidence="12 13" key="1">
    <citation type="submission" date="2020-03" db="EMBL/GenBank/DDBJ databases">
        <title>Sequencing the genomes of 1000 actinobacteria strains.</title>
        <authorList>
            <person name="Klenk H.-P."/>
        </authorList>
    </citation>
    <scope>NUCLEOTIDE SEQUENCE [LARGE SCALE GENOMIC DNA]</scope>
    <source>
        <strain evidence="12 13">DSM 45685</strain>
    </source>
</reference>
<dbReference type="Pfam" id="PF00005">
    <property type="entry name" value="ABC_tran"/>
    <property type="match status" value="1"/>
</dbReference>
<keyword evidence="13" id="KW-1185">Reference proteome</keyword>
<comment type="caution">
    <text evidence="12">The sequence shown here is derived from an EMBL/GenBank/DDBJ whole genome shotgun (WGS) entry which is preliminary data.</text>
</comment>
<dbReference type="CDD" id="cd18548">
    <property type="entry name" value="ABC_6TM_Tm287_like"/>
    <property type="match status" value="1"/>
</dbReference>
<keyword evidence="6 12" id="KW-0067">ATP-binding</keyword>
<comment type="subcellular location">
    <subcellularLocation>
        <location evidence="1">Cell membrane</location>
        <topology evidence="1">Multi-pass membrane protein</topology>
    </subcellularLocation>
</comment>
<keyword evidence="7 9" id="KW-1133">Transmembrane helix</keyword>
<dbReference type="GO" id="GO:0005524">
    <property type="term" value="F:ATP binding"/>
    <property type="evidence" value="ECO:0007669"/>
    <property type="project" value="UniProtKB-KW"/>
</dbReference>
<dbReference type="InterPro" id="IPR036640">
    <property type="entry name" value="ABC1_TM_sf"/>
</dbReference>
<dbReference type="InterPro" id="IPR003439">
    <property type="entry name" value="ABC_transporter-like_ATP-bd"/>
</dbReference>
<dbReference type="PANTHER" id="PTHR43394:SF1">
    <property type="entry name" value="ATP-BINDING CASSETTE SUB-FAMILY B MEMBER 10, MITOCHONDRIAL"/>
    <property type="match status" value="1"/>
</dbReference>
<dbReference type="PROSITE" id="PS00211">
    <property type="entry name" value="ABC_TRANSPORTER_1"/>
    <property type="match status" value="1"/>
</dbReference>
<name>A0A7X5UNW5_9PSEU</name>
<evidence type="ECO:0000259" key="11">
    <source>
        <dbReference type="PROSITE" id="PS50929"/>
    </source>
</evidence>
<evidence type="ECO:0000256" key="3">
    <source>
        <dbReference type="ARBA" id="ARBA00022475"/>
    </source>
</evidence>
<dbReference type="InterPro" id="IPR027417">
    <property type="entry name" value="P-loop_NTPase"/>
</dbReference>
<keyword evidence="8 9" id="KW-0472">Membrane</keyword>
<dbReference type="PROSITE" id="PS50929">
    <property type="entry name" value="ABC_TM1F"/>
    <property type="match status" value="1"/>
</dbReference>
<dbReference type="FunFam" id="3.40.50.300:FF:000854">
    <property type="entry name" value="Multidrug ABC transporter ATP-binding protein"/>
    <property type="match status" value="1"/>
</dbReference>
<evidence type="ECO:0000256" key="4">
    <source>
        <dbReference type="ARBA" id="ARBA00022692"/>
    </source>
</evidence>
<evidence type="ECO:0000256" key="6">
    <source>
        <dbReference type="ARBA" id="ARBA00022840"/>
    </source>
</evidence>
<dbReference type="InterPro" id="IPR017871">
    <property type="entry name" value="ABC_transporter-like_CS"/>
</dbReference>
<dbReference type="EMBL" id="JAAOYM010000001">
    <property type="protein sequence ID" value="NIJ11477.1"/>
    <property type="molecule type" value="Genomic_DNA"/>
</dbReference>
<feature type="domain" description="ABC transmembrane type-1" evidence="11">
    <location>
        <begin position="4"/>
        <end position="286"/>
    </location>
</feature>
<dbReference type="InterPro" id="IPR003593">
    <property type="entry name" value="AAA+_ATPase"/>
</dbReference>
<feature type="transmembrane region" description="Helical" evidence="9">
    <location>
        <begin position="113"/>
        <end position="137"/>
    </location>
</feature>
<dbReference type="PROSITE" id="PS50893">
    <property type="entry name" value="ABC_TRANSPORTER_2"/>
    <property type="match status" value="1"/>
</dbReference>
<dbReference type="InterPro" id="IPR011527">
    <property type="entry name" value="ABC1_TM_dom"/>
</dbReference>
<dbReference type="Gene3D" id="1.20.1560.10">
    <property type="entry name" value="ABC transporter type 1, transmembrane domain"/>
    <property type="match status" value="1"/>
</dbReference>
<dbReference type="SUPFAM" id="SSF90123">
    <property type="entry name" value="ABC transporter transmembrane region"/>
    <property type="match status" value="1"/>
</dbReference>
<keyword evidence="5" id="KW-0547">Nucleotide-binding</keyword>
<evidence type="ECO:0000313" key="13">
    <source>
        <dbReference type="Proteomes" id="UP000545493"/>
    </source>
</evidence>
<evidence type="ECO:0000256" key="9">
    <source>
        <dbReference type="SAM" id="Phobius"/>
    </source>
</evidence>
<evidence type="ECO:0000256" key="1">
    <source>
        <dbReference type="ARBA" id="ARBA00004651"/>
    </source>
</evidence>
<accession>A0A7X5UNW5</accession>
<dbReference type="Gene3D" id="3.40.50.300">
    <property type="entry name" value="P-loop containing nucleotide triphosphate hydrolases"/>
    <property type="match status" value="1"/>
</dbReference>
<keyword evidence="2" id="KW-0813">Transport</keyword>
<dbReference type="InterPro" id="IPR039421">
    <property type="entry name" value="Type_1_exporter"/>
</dbReference>
<keyword evidence="3" id="KW-1003">Cell membrane</keyword>
<evidence type="ECO:0000256" key="8">
    <source>
        <dbReference type="ARBA" id="ARBA00023136"/>
    </source>
</evidence>
<feature type="transmembrane region" description="Helical" evidence="9">
    <location>
        <begin position="223"/>
        <end position="245"/>
    </location>
</feature>
<organism evidence="12 13">
    <name type="scientific">Saccharomonospora amisosensis</name>
    <dbReference type="NCBI Taxonomy" id="1128677"/>
    <lineage>
        <taxon>Bacteria</taxon>
        <taxon>Bacillati</taxon>
        <taxon>Actinomycetota</taxon>
        <taxon>Actinomycetes</taxon>
        <taxon>Pseudonocardiales</taxon>
        <taxon>Pseudonocardiaceae</taxon>
        <taxon>Saccharomonospora</taxon>
    </lineage>
</organism>
<dbReference type="GO" id="GO:0015421">
    <property type="term" value="F:ABC-type oligopeptide transporter activity"/>
    <property type="evidence" value="ECO:0007669"/>
    <property type="project" value="TreeGrafter"/>
</dbReference>
<keyword evidence="4 9" id="KW-0812">Transmembrane</keyword>
<sequence>MTIIGTAALQLVQALGMLYLPTLNADIVDHGVVTGDIGHVLGRGGLMLAATLAQVACAAGATYLGARVAMGLGGDLRAALFAKAETFSVREVHHFGAASLLTRSTNDVQQVQLLVFTTLAMLLPAPFMAAGGIALAAQQDVPLSVVVVVAIPVAVAVIGLLIRRIVPLSRIMQGYLDAVNRVMREQIIGIRVIRAFVRDVHEQRRFAAASTDLMEVGIRMGRLQAYFGATSMLIANLAAVAVVAVGGPRIVDGGLRVGSLIAFLNYLSLILGAVMMGMSVFMMVPRAKVSAGRIDEVLGTGPSLAEPTVPVSPAALRGNLDLAEVTFGYPGAEEPVVRGVDLIARPGQTTAIIGLTGSGKTTLINLAARLLDVDSGAVTVDGVDVRRMDRRTLTATVGLVSQRAYLFSGTIADNLRYGDPGASDDELWHALDVAQAAEFVRAMPQGLGTRVGQGGSTVSGGQRQRLAIARVLLARPRIYLFDDAFAALDNATDAALRAALDREVGDASRVVVAQRVSTIRNAERIVVLDAGRIEAVGTHEELLTSSGTYAQIVRSQLAAREAIA</sequence>
<dbReference type="AlphaFoldDB" id="A0A7X5UNW5"/>
<dbReference type="PANTHER" id="PTHR43394">
    <property type="entry name" value="ATP-DEPENDENT PERMEASE MDL1, MITOCHONDRIAL"/>
    <property type="match status" value="1"/>
</dbReference>
<dbReference type="GO" id="GO:0016887">
    <property type="term" value="F:ATP hydrolysis activity"/>
    <property type="evidence" value="ECO:0007669"/>
    <property type="project" value="InterPro"/>
</dbReference>
<evidence type="ECO:0000256" key="7">
    <source>
        <dbReference type="ARBA" id="ARBA00022989"/>
    </source>
</evidence>
<proteinExistence type="predicted"/>
<evidence type="ECO:0000313" key="12">
    <source>
        <dbReference type="EMBL" id="NIJ11477.1"/>
    </source>
</evidence>
<dbReference type="GO" id="GO:0005886">
    <property type="term" value="C:plasma membrane"/>
    <property type="evidence" value="ECO:0007669"/>
    <property type="project" value="UniProtKB-SubCell"/>
</dbReference>
<gene>
    <name evidence="12" type="ORF">FHU38_001821</name>
</gene>
<protein>
    <submittedName>
        <fullName evidence="12">ATP-binding cassette subfamily B protein</fullName>
    </submittedName>
</protein>
<dbReference type="SUPFAM" id="SSF52540">
    <property type="entry name" value="P-loop containing nucleoside triphosphate hydrolases"/>
    <property type="match status" value="1"/>
</dbReference>
<dbReference type="Pfam" id="PF00664">
    <property type="entry name" value="ABC_membrane"/>
    <property type="match status" value="1"/>
</dbReference>
<dbReference type="SMART" id="SM00382">
    <property type="entry name" value="AAA"/>
    <property type="match status" value="1"/>
</dbReference>
<evidence type="ECO:0000256" key="5">
    <source>
        <dbReference type="ARBA" id="ARBA00022741"/>
    </source>
</evidence>
<feature type="domain" description="ABC transporter" evidence="10">
    <location>
        <begin position="320"/>
        <end position="555"/>
    </location>
</feature>
<feature type="transmembrane region" description="Helical" evidence="9">
    <location>
        <begin position="257"/>
        <end position="284"/>
    </location>
</feature>
<evidence type="ECO:0000259" key="10">
    <source>
        <dbReference type="PROSITE" id="PS50893"/>
    </source>
</evidence>